<dbReference type="OrthoDB" id="9866961at2"/>
<sequence>MKLLRLAQSPVQHQKGIVDAGLKDDVKCKRRPRRQKKERDADPGNRRVAPLRLLNDERRDGKRERADQPVTDGNEQRHRVGIVGHG</sequence>
<evidence type="ECO:0000313" key="3">
    <source>
        <dbReference type="Proteomes" id="UP000244912"/>
    </source>
</evidence>
<dbReference type="RefSeq" id="WP_108892418.1">
    <property type="nucleotide sequence ID" value="NZ_ONZF01000001.1"/>
</dbReference>
<evidence type="ECO:0000313" key="2">
    <source>
        <dbReference type="EMBL" id="SPJ22547.1"/>
    </source>
</evidence>
<keyword evidence="3" id="KW-1185">Reference proteome</keyword>
<name>A0A2R8BQW0_9RHOB</name>
<accession>A0A2R8BQW0</accession>
<dbReference type="AlphaFoldDB" id="A0A2R8BQW0"/>
<feature type="region of interest" description="Disordered" evidence="1">
    <location>
        <begin position="1"/>
        <end position="86"/>
    </location>
</feature>
<organism evidence="2 3">
    <name type="scientific">Palleronia abyssalis</name>
    <dbReference type="NCBI Taxonomy" id="1501240"/>
    <lineage>
        <taxon>Bacteria</taxon>
        <taxon>Pseudomonadati</taxon>
        <taxon>Pseudomonadota</taxon>
        <taxon>Alphaproteobacteria</taxon>
        <taxon>Rhodobacterales</taxon>
        <taxon>Roseobacteraceae</taxon>
        <taxon>Palleronia</taxon>
    </lineage>
</organism>
<dbReference type="Proteomes" id="UP000244912">
    <property type="component" value="Unassembled WGS sequence"/>
</dbReference>
<gene>
    <name evidence="2" type="ORF">PAA8504_00341</name>
</gene>
<dbReference type="EMBL" id="ONZF01000001">
    <property type="protein sequence ID" value="SPJ22547.1"/>
    <property type="molecule type" value="Genomic_DNA"/>
</dbReference>
<feature type="compositionally biased region" description="Basic and acidic residues" evidence="1">
    <location>
        <begin position="54"/>
        <end position="67"/>
    </location>
</feature>
<evidence type="ECO:0000256" key="1">
    <source>
        <dbReference type="SAM" id="MobiDB-lite"/>
    </source>
</evidence>
<protein>
    <submittedName>
        <fullName evidence="2">Uncharacterized protein</fullName>
    </submittedName>
</protein>
<proteinExistence type="predicted"/>
<reference evidence="2 3" key="1">
    <citation type="submission" date="2018-03" db="EMBL/GenBank/DDBJ databases">
        <authorList>
            <person name="Keele B.F."/>
        </authorList>
    </citation>
    <scope>NUCLEOTIDE SEQUENCE [LARGE SCALE GENOMIC DNA]</scope>
    <source>
        <strain evidence="2 3">CECT 8504</strain>
    </source>
</reference>